<feature type="domain" description="Hemerythrin-like" evidence="1">
    <location>
        <begin position="11"/>
        <end position="129"/>
    </location>
</feature>
<dbReference type="Gene3D" id="1.20.120.520">
    <property type="entry name" value="nmb1532 protein domain like"/>
    <property type="match status" value="1"/>
</dbReference>
<sequence>MCEYCGCQSVTAIDELTREHDMVVAMIGDVRAAHTAGDVPRMAELARRIAAVLVPHTEVEEHGLFPLLADEFPDHVAVLEAEHRRIETVLGAASSATPDDPGWPRQLTEILDLLRDHILKEQDGVFPAALTTLSGADWDSVDAVRARAGSLLPAAPAAGERA</sequence>
<gene>
    <name evidence="2" type="ORF">Ani05nite_52080</name>
</gene>
<dbReference type="AlphaFoldDB" id="A0A919JII9"/>
<dbReference type="RefSeq" id="WP_203772427.1">
    <property type="nucleotide sequence ID" value="NZ_BAAAYJ010000097.1"/>
</dbReference>
<evidence type="ECO:0000259" key="1">
    <source>
        <dbReference type="Pfam" id="PF01814"/>
    </source>
</evidence>
<organism evidence="2 3">
    <name type="scientific">Actinoplanes nipponensis</name>
    <dbReference type="NCBI Taxonomy" id="135950"/>
    <lineage>
        <taxon>Bacteria</taxon>
        <taxon>Bacillati</taxon>
        <taxon>Actinomycetota</taxon>
        <taxon>Actinomycetes</taxon>
        <taxon>Micromonosporales</taxon>
        <taxon>Micromonosporaceae</taxon>
        <taxon>Actinoplanes</taxon>
    </lineage>
</organism>
<proteinExistence type="predicted"/>
<keyword evidence="3" id="KW-1185">Reference proteome</keyword>
<accession>A0A919JII9</accession>
<dbReference type="Proteomes" id="UP000647172">
    <property type="component" value="Unassembled WGS sequence"/>
</dbReference>
<dbReference type="EMBL" id="BOMQ01000061">
    <property type="protein sequence ID" value="GIE51674.1"/>
    <property type="molecule type" value="Genomic_DNA"/>
</dbReference>
<reference evidence="2" key="1">
    <citation type="submission" date="2021-01" db="EMBL/GenBank/DDBJ databases">
        <title>Whole genome shotgun sequence of Actinoplanes nipponensis NBRC 14063.</title>
        <authorList>
            <person name="Komaki H."/>
            <person name="Tamura T."/>
        </authorList>
    </citation>
    <scope>NUCLEOTIDE SEQUENCE</scope>
    <source>
        <strain evidence="2">NBRC 14063</strain>
    </source>
</reference>
<protein>
    <submittedName>
        <fullName evidence="2">Hemerythrin</fullName>
    </submittedName>
</protein>
<evidence type="ECO:0000313" key="2">
    <source>
        <dbReference type="EMBL" id="GIE51674.1"/>
    </source>
</evidence>
<name>A0A919JII9_9ACTN</name>
<dbReference type="Pfam" id="PF01814">
    <property type="entry name" value="Hemerythrin"/>
    <property type="match status" value="1"/>
</dbReference>
<dbReference type="InterPro" id="IPR012312">
    <property type="entry name" value="Hemerythrin-like"/>
</dbReference>
<evidence type="ECO:0000313" key="3">
    <source>
        <dbReference type="Proteomes" id="UP000647172"/>
    </source>
</evidence>
<comment type="caution">
    <text evidence="2">The sequence shown here is derived from an EMBL/GenBank/DDBJ whole genome shotgun (WGS) entry which is preliminary data.</text>
</comment>